<organism evidence="1 2">
    <name type="scientific">Circinella minor</name>
    <dbReference type="NCBI Taxonomy" id="1195481"/>
    <lineage>
        <taxon>Eukaryota</taxon>
        <taxon>Fungi</taxon>
        <taxon>Fungi incertae sedis</taxon>
        <taxon>Mucoromycota</taxon>
        <taxon>Mucoromycotina</taxon>
        <taxon>Mucoromycetes</taxon>
        <taxon>Mucorales</taxon>
        <taxon>Lichtheimiaceae</taxon>
        <taxon>Circinella</taxon>
    </lineage>
</organism>
<sequence>MIGGNVAPAFIRISAIVFHLKSHCGFSIVLPNKPLVNVSSISETEIWNGYRDPLLTGILGDPEKKSFILRWVNKITPEGRRISSRRRPDAIISIFTQANYVTFGKDTVDSGTTSMVIGFQIHGTKNNRQSILETELCIGFNIQFYLVELKHEALYTMTELGNIQIPDLLNSFSRLLSTDTLDTLVRLNDLV</sequence>
<dbReference type="AlphaFoldDB" id="A0A8H7VBQ6"/>
<accession>A0A8H7VBQ6</accession>
<evidence type="ECO:0000313" key="1">
    <source>
        <dbReference type="EMBL" id="KAG2214565.1"/>
    </source>
</evidence>
<keyword evidence="2" id="KW-1185">Reference proteome</keyword>
<name>A0A8H7VBQ6_9FUNG</name>
<proteinExistence type="predicted"/>
<comment type="caution">
    <text evidence="1">The sequence shown here is derived from an EMBL/GenBank/DDBJ whole genome shotgun (WGS) entry which is preliminary data.</text>
</comment>
<protein>
    <submittedName>
        <fullName evidence="1">Uncharacterized protein</fullName>
    </submittedName>
</protein>
<evidence type="ECO:0000313" key="2">
    <source>
        <dbReference type="Proteomes" id="UP000646827"/>
    </source>
</evidence>
<gene>
    <name evidence="1" type="ORF">INT45_014299</name>
</gene>
<dbReference type="Proteomes" id="UP000646827">
    <property type="component" value="Unassembled WGS sequence"/>
</dbReference>
<dbReference type="OrthoDB" id="2287221at2759"/>
<reference evidence="1 2" key="1">
    <citation type="submission" date="2020-12" db="EMBL/GenBank/DDBJ databases">
        <title>Metabolic potential, ecology and presence of endohyphal bacteria is reflected in genomic diversity of Mucoromycotina.</title>
        <authorList>
            <person name="Muszewska A."/>
            <person name="Okrasinska A."/>
            <person name="Steczkiewicz K."/>
            <person name="Drgas O."/>
            <person name="Orlowska M."/>
            <person name="Perlinska-Lenart U."/>
            <person name="Aleksandrzak-Piekarczyk T."/>
            <person name="Szatraj K."/>
            <person name="Zielenkiewicz U."/>
            <person name="Pilsyk S."/>
            <person name="Malc E."/>
            <person name="Mieczkowski P."/>
            <person name="Kruszewska J.S."/>
            <person name="Biernat P."/>
            <person name="Pawlowska J."/>
        </authorList>
    </citation>
    <scope>NUCLEOTIDE SEQUENCE [LARGE SCALE GENOMIC DNA]</scope>
    <source>
        <strain evidence="1 2">CBS 142.35</strain>
    </source>
</reference>
<dbReference type="EMBL" id="JAEPRB010000610">
    <property type="protein sequence ID" value="KAG2214565.1"/>
    <property type="molecule type" value="Genomic_DNA"/>
</dbReference>
<feature type="non-terminal residue" evidence="1">
    <location>
        <position position="1"/>
    </location>
</feature>